<name>A0A9Q1RJ23_9SOLA</name>
<protein>
    <submittedName>
        <fullName evidence="2">Uncharacterized protein</fullName>
    </submittedName>
</protein>
<dbReference type="AlphaFoldDB" id="A0A9Q1RJ23"/>
<organism evidence="2 3">
    <name type="scientific">Anisodus acutangulus</name>
    <dbReference type="NCBI Taxonomy" id="402998"/>
    <lineage>
        <taxon>Eukaryota</taxon>
        <taxon>Viridiplantae</taxon>
        <taxon>Streptophyta</taxon>
        <taxon>Embryophyta</taxon>
        <taxon>Tracheophyta</taxon>
        <taxon>Spermatophyta</taxon>
        <taxon>Magnoliopsida</taxon>
        <taxon>eudicotyledons</taxon>
        <taxon>Gunneridae</taxon>
        <taxon>Pentapetalae</taxon>
        <taxon>asterids</taxon>
        <taxon>lamiids</taxon>
        <taxon>Solanales</taxon>
        <taxon>Solanaceae</taxon>
        <taxon>Solanoideae</taxon>
        <taxon>Hyoscyameae</taxon>
        <taxon>Anisodus</taxon>
    </lineage>
</organism>
<proteinExistence type="predicted"/>
<dbReference type="EMBL" id="JAJAGQ010000007">
    <property type="protein sequence ID" value="KAJ8558091.1"/>
    <property type="molecule type" value="Genomic_DNA"/>
</dbReference>
<sequence>MGIELWGSQRKQLSRAPSKKASTSKGNSSRDNKGKATKVPKPYDSSKFVSWKAQELFKTKSSKKPLMEKRIDVNALMGDCPEVYEELIRRKWKVFLQEMEKVNLNMVREFYTNCPEYEDFMCFVRGKMMNFSVEAIRKAYHFPKFIRDEFCGDHFQNIHNKDPYNWTKFINTIYTPERRYND</sequence>
<keyword evidence="3" id="KW-1185">Reference proteome</keyword>
<reference evidence="3" key="1">
    <citation type="journal article" date="2023" name="Proc. Natl. Acad. Sci. U.S.A.">
        <title>Genomic and structural basis for evolution of tropane alkaloid biosynthesis.</title>
        <authorList>
            <person name="Wanga Y.-J."/>
            <person name="Taina T."/>
            <person name="Yua J.-Y."/>
            <person name="Lia J."/>
            <person name="Xua B."/>
            <person name="Chenc J."/>
            <person name="D'Auriad J.C."/>
            <person name="Huanga J.-P."/>
            <person name="Huanga S.-X."/>
        </authorList>
    </citation>
    <scope>NUCLEOTIDE SEQUENCE [LARGE SCALE GENOMIC DNA]</scope>
    <source>
        <strain evidence="3">cv. KIB-2019</strain>
    </source>
</reference>
<evidence type="ECO:0000313" key="2">
    <source>
        <dbReference type="EMBL" id="KAJ8558091.1"/>
    </source>
</evidence>
<evidence type="ECO:0000256" key="1">
    <source>
        <dbReference type="SAM" id="MobiDB-lite"/>
    </source>
</evidence>
<dbReference type="OrthoDB" id="1714944at2759"/>
<evidence type="ECO:0000313" key="3">
    <source>
        <dbReference type="Proteomes" id="UP001152561"/>
    </source>
</evidence>
<feature type="region of interest" description="Disordered" evidence="1">
    <location>
        <begin position="1"/>
        <end position="43"/>
    </location>
</feature>
<dbReference type="Proteomes" id="UP001152561">
    <property type="component" value="Unassembled WGS sequence"/>
</dbReference>
<accession>A0A9Q1RJ23</accession>
<comment type="caution">
    <text evidence="2">The sequence shown here is derived from an EMBL/GenBank/DDBJ whole genome shotgun (WGS) entry which is preliminary data.</text>
</comment>
<gene>
    <name evidence="2" type="ORF">K7X08_004857</name>
</gene>